<evidence type="ECO:0000313" key="1">
    <source>
        <dbReference type="EMBL" id="KAH7923111.1"/>
    </source>
</evidence>
<reference evidence="1" key="1">
    <citation type="journal article" date="2021" name="New Phytol.">
        <title>Evolutionary innovations through gain and loss of genes in the ectomycorrhizal Boletales.</title>
        <authorList>
            <person name="Wu G."/>
            <person name="Miyauchi S."/>
            <person name="Morin E."/>
            <person name="Kuo A."/>
            <person name="Drula E."/>
            <person name="Varga T."/>
            <person name="Kohler A."/>
            <person name="Feng B."/>
            <person name="Cao Y."/>
            <person name="Lipzen A."/>
            <person name="Daum C."/>
            <person name="Hundley H."/>
            <person name="Pangilinan J."/>
            <person name="Johnson J."/>
            <person name="Barry K."/>
            <person name="LaButti K."/>
            <person name="Ng V."/>
            <person name="Ahrendt S."/>
            <person name="Min B."/>
            <person name="Choi I.G."/>
            <person name="Park H."/>
            <person name="Plett J.M."/>
            <person name="Magnuson J."/>
            <person name="Spatafora J.W."/>
            <person name="Nagy L.G."/>
            <person name="Henrissat B."/>
            <person name="Grigoriev I.V."/>
            <person name="Yang Z.L."/>
            <person name="Xu J."/>
            <person name="Martin F.M."/>
        </authorList>
    </citation>
    <scope>NUCLEOTIDE SEQUENCE</scope>
    <source>
        <strain evidence="1">KUC20120723A-06</strain>
    </source>
</reference>
<sequence>MLTRRALTGYCRIPAVRPWIERDVDEYTACPIDDMLEVLLYRCRNTTSHKEADKSELLKDCLKAVLPIANGTSGAAHDIAPKGIKAALEAYITATPEDNRYGPFAVAANTGLSCLSEISIPGIVPAKSEGHPTEILFKRNDPKELHQKHQGHTSARKPDVVVVSRRAALAAGVSEPKGAIKVNKKATKKRNKHDNTGENAYDGKHAAFIVDAQQPPNERFAWKDVRCTVEFKAFKKNFDKVPHSYKIGKYKEPSKPFLSVEYLRSLDPPDKEEELRPVAKQDQDSAQRVSSSHPKLSIASSGGEVRRSSRLANQPDKAQNADRRVSSTNSTTGKGKKRASDTQVSGEPSNKRSKTATKTGEEKEPKPPQKPPAIVQSGLYAAEMFASHLGLQHVFNLVVIGELAFHTGIFLLNIPLRAAR</sequence>
<accession>A0ACB8BBM9</accession>
<gene>
    <name evidence="1" type="ORF">BV22DRAFT_606873</name>
</gene>
<organism evidence="1 2">
    <name type="scientific">Leucogyrophana mollusca</name>
    <dbReference type="NCBI Taxonomy" id="85980"/>
    <lineage>
        <taxon>Eukaryota</taxon>
        <taxon>Fungi</taxon>
        <taxon>Dikarya</taxon>
        <taxon>Basidiomycota</taxon>
        <taxon>Agaricomycotina</taxon>
        <taxon>Agaricomycetes</taxon>
        <taxon>Agaricomycetidae</taxon>
        <taxon>Boletales</taxon>
        <taxon>Boletales incertae sedis</taxon>
        <taxon>Leucogyrophana</taxon>
    </lineage>
</organism>
<protein>
    <submittedName>
        <fullName evidence="1">Uncharacterized protein</fullName>
    </submittedName>
</protein>
<dbReference type="EMBL" id="MU266462">
    <property type="protein sequence ID" value="KAH7923111.1"/>
    <property type="molecule type" value="Genomic_DNA"/>
</dbReference>
<proteinExistence type="predicted"/>
<dbReference type="Proteomes" id="UP000790709">
    <property type="component" value="Unassembled WGS sequence"/>
</dbReference>
<evidence type="ECO:0000313" key="2">
    <source>
        <dbReference type="Proteomes" id="UP000790709"/>
    </source>
</evidence>
<name>A0ACB8BBM9_9AGAM</name>
<comment type="caution">
    <text evidence="1">The sequence shown here is derived from an EMBL/GenBank/DDBJ whole genome shotgun (WGS) entry which is preliminary data.</text>
</comment>
<keyword evidence="2" id="KW-1185">Reference proteome</keyword>